<evidence type="ECO:0000313" key="2">
    <source>
        <dbReference type="Proteomes" id="UP001165960"/>
    </source>
</evidence>
<gene>
    <name evidence="1" type="ORF">DSO57_1013026</name>
</gene>
<accession>A0ACC2S7T4</accession>
<evidence type="ECO:0000313" key="1">
    <source>
        <dbReference type="EMBL" id="KAJ9058360.1"/>
    </source>
</evidence>
<organism evidence="1 2">
    <name type="scientific">Entomophthora muscae</name>
    <dbReference type="NCBI Taxonomy" id="34485"/>
    <lineage>
        <taxon>Eukaryota</taxon>
        <taxon>Fungi</taxon>
        <taxon>Fungi incertae sedis</taxon>
        <taxon>Zoopagomycota</taxon>
        <taxon>Entomophthoromycotina</taxon>
        <taxon>Entomophthoromycetes</taxon>
        <taxon>Entomophthorales</taxon>
        <taxon>Entomophthoraceae</taxon>
        <taxon>Entomophthora</taxon>
    </lineage>
</organism>
<dbReference type="EMBL" id="QTSX02005727">
    <property type="protein sequence ID" value="KAJ9058360.1"/>
    <property type="molecule type" value="Genomic_DNA"/>
</dbReference>
<proteinExistence type="predicted"/>
<sequence>MKGILFLFWFLASFLPVMLALEKPTPTTDWHNSSPDEAHQKKSLAHGWFKYPSGHWGRKFHYDCSFTPPPAEPLLIRPNASLYLLTYVVGYYLLGNLFPIKWVPDKSLNQAESVVFLVHYPGLVIQQLANSSQRIDNSLPWEIRAQGWDSNPEPIFLRAVGPMDQGPARLRFFGIKPLQAETPAKSQSQNTCTSSTMVAPKEEPLKLPNGSRDGASVNFMILKSSQVTNQILLPKINLGFGPDPMTTAKNQEN</sequence>
<name>A0ACC2S7T4_9FUNG</name>
<protein>
    <submittedName>
        <fullName evidence="1">Uncharacterized protein</fullName>
    </submittedName>
</protein>
<reference evidence="1" key="1">
    <citation type="submission" date="2022-04" db="EMBL/GenBank/DDBJ databases">
        <title>Genome of the entomopathogenic fungus Entomophthora muscae.</title>
        <authorList>
            <person name="Elya C."/>
            <person name="Lovett B.R."/>
            <person name="Lee E."/>
            <person name="Macias A.M."/>
            <person name="Hajek A.E."/>
            <person name="De Bivort B.L."/>
            <person name="Kasson M.T."/>
            <person name="De Fine Licht H.H."/>
            <person name="Stajich J.E."/>
        </authorList>
    </citation>
    <scope>NUCLEOTIDE SEQUENCE</scope>
    <source>
        <strain evidence="1">Berkeley</strain>
    </source>
</reference>
<comment type="caution">
    <text evidence="1">The sequence shown here is derived from an EMBL/GenBank/DDBJ whole genome shotgun (WGS) entry which is preliminary data.</text>
</comment>
<dbReference type="Proteomes" id="UP001165960">
    <property type="component" value="Unassembled WGS sequence"/>
</dbReference>
<keyword evidence="2" id="KW-1185">Reference proteome</keyword>